<dbReference type="InterPro" id="IPR022742">
    <property type="entry name" value="Hydrolase_4"/>
</dbReference>
<accession>A0A371XG97</accession>
<dbReference type="Gene3D" id="3.40.50.1820">
    <property type="entry name" value="alpha/beta hydrolase"/>
    <property type="match status" value="1"/>
</dbReference>
<dbReference type="AlphaFoldDB" id="A0A371XG97"/>
<gene>
    <name evidence="2" type="ORF">DY251_08220</name>
</gene>
<dbReference type="SUPFAM" id="SSF53474">
    <property type="entry name" value="alpha/beta-Hydrolases"/>
    <property type="match status" value="1"/>
</dbReference>
<evidence type="ECO:0000313" key="2">
    <source>
        <dbReference type="EMBL" id="RFC68240.1"/>
    </source>
</evidence>
<organism evidence="2 3">
    <name type="scientific">Mesorhizobium denitrificans</name>
    <dbReference type="NCBI Taxonomy" id="2294114"/>
    <lineage>
        <taxon>Bacteria</taxon>
        <taxon>Pseudomonadati</taxon>
        <taxon>Pseudomonadota</taxon>
        <taxon>Alphaproteobacteria</taxon>
        <taxon>Hyphomicrobiales</taxon>
        <taxon>Phyllobacteriaceae</taxon>
        <taxon>Mesorhizobium</taxon>
    </lineage>
</organism>
<name>A0A371XG97_9HYPH</name>
<dbReference type="InterPro" id="IPR029058">
    <property type="entry name" value="AB_hydrolase_fold"/>
</dbReference>
<dbReference type="PANTHER" id="PTHR11614">
    <property type="entry name" value="PHOSPHOLIPASE-RELATED"/>
    <property type="match status" value="1"/>
</dbReference>
<keyword evidence="2" id="KW-0378">Hydrolase</keyword>
<dbReference type="Pfam" id="PF12146">
    <property type="entry name" value="Hydrolase_4"/>
    <property type="match status" value="1"/>
</dbReference>
<protein>
    <submittedName>
        <fullName evidence="2">Alpha/beta hydrolase</fullName>
    </submittedName>
</protein>
<comment type="caution">
    <text evidence="2">The sequence shown here is derived from an EMBL/GenBank/DDBJ whole genome shotgun (WGS) entry which is preliminary data.</text>
</comment>
<dbReference type="GO" id="GO:0016787">
    <property type="term" value="F:hydrolase activity"/>
    <property type="evidence" value="ECO:0007669"/>
    <property type="project" value="UniProtKB-KW"/>
</dbReference>
<proteinExistence type="predicted"/>
<feature type="domain" description="Serine aminopeptidase S33" evidence="1">
    <location>
        <begin position="27"/>
        <end position="291"/>
    </location>
</feature>
<dbReference type="InterPro" id="IPR051044">
    <property type="entry name" value="MAG_DAG_Lipase"/>
</dbReference>
<dbReference type="RefSeq" id="WP_116623383.1">
    <property type="nucleotide sequence ID" value="NZ_QURN01000005.1"/>
</dbReference>
<evidence type="ECO:0000313" key="3">
    <source>
        <dbReference type="Proteomes" id="UP000262379"/>
    </source>
</evidence>
<evidence type="ECO:0000259" key="1">
    <source>
        <dbReference type="Pfam" id="PF12146"/>
    </source>
</evidence>
<keyword evidence="3" id="KW-1185">Reference proteome</keyword>
<reference evidence="3" key="1">
    <citation type="submission" date="2018-08" db="EMBL/GenBank/DDBJ databases">
        <authorList>
            <person name="Im W.T."/>
        </authorList>
    </citation>
    <scope>NUCLEOTIDE SEQUENCE [LARGE SCALE GENOMIC DNA]</scope>
    <source>
        <strain evidence="3">LA-28</strain>
    </source>
</reference>
<sequence length="317" mass="35292">MRFSEQHVLQSPTGAMLNYYVRKAEGRPRGIVHISHGLAEHSARYARFADFLARCGYTTYAHDHRGHGATTAPDAPLGVFAWKDGRTKVLADITAMHDLIRREHPTLPLILFGHSMGAIIALNFLQQHSSHLKGAAIFNANVSGGALGRLAQIVLAWERMRLGSDTPSRMLPRLTFQAWGKAVPNARTPFDWLSRDPIEVDKYIADPFCGWDASVSLWRDLFGFIFSGGKNKNFIQIDRDLPLFLVGGGKDPGTDRGKAVEMLASRMSAMRFSNLISKIYPETRHESLNDINRDEVMADFVEWADSALHSAGPAHNE</sequence>
<dbReference type="EMBL" id="QURN01000005">
    <property type="protein sequence ID" value="RFC68240.1"/>
    <property type="molecule type" value="Genomic_DNA"/>
</dbReference>
<dbReference type="Proteomes" id="UP000262379">
    <property type="component" value="Unassembled WGS sequence"/>
</dbReference>